<dbReference type="SUPFAM" id="SSF56935">
    <property type="entry name" value="Porins"/>
    <property type="match status" value="1"/>
</dbReference>
<keyword evidence="2" id="KW-1185">Reference proteome</keyword>
<dbReference type="SUPFAM" id="SSF49464">
    <property type="entry name" value="Carboxypeptidase regulatory domain-like"/>
    <property type="match status" value="1"/>
</dbReference>
<name>A0A554VEY5_9FLAO</name>
<proteinExistence type="predicted"/>
<sequence length="577" mass="66230">MLLQKNSITKILIGLTLFLNYSLSFGQPSSMNKITGYVTHDNVPLNNVNIFVKGTDRKAITNKKGQYSLQASEKEVIQYSFVGMKPVEIVVEDVTDFLNVKMAKVVSDLEEVLVEGDENVKSFGTKKQKRPKVSTAYGDIDRRSFSNAVQIIEGKDLWLGSGNIAQSLQNQLALSGYGSFGIRPTGTFSGRKTALWDIDGMIFENNPPHVDLVDVDYVAVLRSVASTTLYGMRGASGVIVVRTKGASKSEVLKQQLGFRNQSKYKNDALPYRDFSFNTEYLKKLERVPNQELYDSYKDLSAQYKNSPSFYLDVSNFFRIEKRNKKMSLAVLEDMEEAFDQNPEALKALAYTYQELGEKSKAIKVYYKIAFLRSSYTQSFRDLANAYIKNKQYKEGWDMYLRYLQRGNKLQDKGIEQIVYNEMKSLYLQKKKVAKIKEVFIPKDKKNNPESDLRVVFEWNTSEAEFKFEFVDPKLNSFVYEHSMEKNSERVADQKAKGYSSEEFFIYDMNSGDWLINMTYLGNKKYDPTYLKATVYKNWGRKNQKEETKVFKLSDLNNKVQLFKFNSTIPVSSAVSSN</sequence>
<dbReference type="Proteomes" id="UP000318833">
    <property type="component" value="Unassembled WGS sequence"/>
</dbReference>
<evidence type="ECO:0000313" key="1">
    <source>
        <dbReference type="EMBL" id="TSE05687.1"/>
    </source>
</evidence>
<dbReference type="InterPro" id="IPR011990">
    <property type="entry name" value="TPR-like_helical_dom_sf"/>
</dbReference>
<dbReference type="InterPro" id="IPR008969">
    <property type="entry name" value="CarboxyPept-like_regulatory"/>
</dbReference>
<comment type="caution">
    <text evidence="1">The sequence shown here is derived from an EMBL/GenBank/DDBJ whole genome shotgun (WGS) entry which is preliminary data.</text>
</comment>
<dbReference type="Pfam" id="PF13715">
    <property type="entry name" value="CarbopepD_reg_2"/>
    <property type="match status" value="1"/>
</dbReference>
<dbReference type="Gene3D" id="1.25.40.10">
    <property type="entry name" value="Tetratricopeptide repeat domain"/>
    <property type="match status" value="1"/>
</dbReference>
<organism evidence="1 2">
    <name type="scientific">Aquimarina algiphila</name>
    <dbReference type="NCBI Taxonomy" id="2047982"/>
    <lineage>
        <taxon>Bacteria</taxon>
        <taxon>Pseudomonadati</taxon>
        <taxon>Bacteroidota</taxon>
        <taxon>Flavobacteriia</taxon>
        <taxon>Flavobacteriales</taxon>
        <taxon>Flavobacteriaceae</taxon>
        <taxon>Aquimarina</taxon>
    </lineage>
</organism>
<dbReference type="AlphaFoldDB" id="A0A554VEY5"/>
<gene>
    <name evidence="1" type="ORF">FOF46_21915</name>
</gene>
<dbReference type="RefSeq" id="WP_109438152.1">
    <property type="nucleotide sequence ID" value="NZ_CANLFO010000002.1"/>
</dbReference>
<dbReference type="EMBL" id="VLNR01000056">
    <property type="protein sequence ID" value="TSE05687.1"/>
    <property type="molecule type" value="Genomic_DNA"/>
</dbReference>
<dbReference type="InterPro" id="IPR037066">
    <property type="entry name" value="Plug_dom_sf"/>
</dbReference>
<dbReference type="OrthoDB" id="1079187at2"/>
<protein>
    <submittedName>
        <fullName evidence="1">Uncharacterized protein</fullName>
    </submittedName>
</protein>
<dbReference type="Gene3D" id="2.170.130.10">
    <property type="entry name" value="TonB-dependent receptor, plug domain"/>
    <property type="match status" value="1"/>
</dbReference>
<accession>A0A554VEY5</accession>
<reference evidence="1 2" key="1">
    <citation type="submission" date="2019-07" db="EMBL/GenBank/DDBJ databases">
        <title>The draft genome sequence of Aquimarina algiphila M91.</title>
        <authorList>
            <person name="Meng X."/>
        </authorList>
    </citation>
    <scope>NUCLEOTIDE SEQUENCE [LARGE SCALE GENOMIC DNA]</scope>
    <source>
        <strain evidence="1 2">M91</strain>
    </source>
</reference>
<dbReference type="SUPFAM" id="SSF48452">
    <property type="entry name" value="TPR-like"/>
    <property type="match status" value="1"/>
</dbReference>
<evidence type="ECO:0000313" key="2">
    <source>
        <dbReference type="Proteomes" id="UP000318833"/>
    </source>
</evidence>